<keyword evidence="2" id="KW-0012">Acyltransferase</keyword>
<dbReference type="STRING" id="52694.ACWI_14790"/>
<dbReference type="EC" id="2.3.1.28" evidence="2"/>
<dbReference type="RefSeq" id="WP_070370800.1">
    <property type="nucleotide sequence ID" value="NZ_JBCFAW010000002.1"/>
</dbReference>
<comment type="caution">
    <text evidence="2">The sequence shown here is derived from an EMBL/GenBank/DDBJ whole genome shotgun (WGS) entry which is preliminary data.</text>
</comment>
<dbReference type="PANTHER" id="PTHR38474:SF2">
    <property type="entry name" value="CHLORAMPHENICOL ACETYLTRANSFERASE"/>
    <property type="match status" value="1"/>
</dbReference>
<dbReference type="Gene3D" id="3.30.559.10">
    <property type="entry name" value="Chloramphenicol acetyltransferase-like domain"/>
    <property type="match status" value="1"/>
</dbReference>
<proteinExistence type="predicted"/>
<dbReference type="EMBL" id="LKEU01000027">
    <property type="protein sequence ID" value="OFV70893.1"/>
    <property type="molecule type" value="Genomic_DNA"/>
</dbReference>
<dbReference type="PANTHER" id="PTHR38474">
    <property type="entry name" value="SLR0299 PROTEIN"/>
    <property type="match status" value="1"/>
</dbReference>
<dbReference type="AlphaFoldDB" id="A0A1F2PHT6"/>
<dbReference type="OrthoDB" id="9801766at2"/>
<reference evidence="2 3" key="1">
    <citation type="submission" date="2015-09" db="EMBL/GenBank/DDBJ databases">
        <title>Genome sequence of Acetobacterium wieringae DSM 1911.</title>
        <authorList>
            <person name="Poehlein A."/>
            <person name="Bengelsdorf F.R."/>
            <person name="Schiel-Bengelsdorf B."/>
            <person name="Duerre P."/>
            <person name="Daniel R."/>
        </authorList>
    </citation>
    <scope>NUCLEOTIDE SEQUENCE [LARGE SCALE GENOMIC DNA]</scope>
    <source>
        <strain evidence="2 3">DSM 1911</strain>
    </source>
</reference>
<dbReference type="SMART" id="SM01059">
    <property type="entry name" value="CAT"/>
    <property type="match status" value="1"/>
</dbReference>
<dbReference type="SUPFAM" id="SSF52777">
    <property type="entry name" value="CoA-dependent acyltransferases"/>
    <property type="match status" value="1"/>
</dbReference>
<evidence type="ECO:0000313" key="2">
    <source>
        <dbReference type="EMBL" id="OFV70893.1"/>
    </source>
</evidence>
<dbReference type="Proteomes" id="UP000176244">
    <property type="component" value="Unassembled WGS sequence"/>
</dbReference>
<feature type="active site" description="Proton acceptor" evidence="1">
    <location>
        <position position="192"/>
    </location>
</feature>
<protein>
    <submittedName>
        <fullName evidence="2">Chloramphenicol acetyltransferase</fullName>
        <ecNumber evidence="2">2.3.1.28</ecNumber>
    </submittedName>
</protein>
<name>A0A1F2PHT6_9FIRM</name>
<organism evidence="2 3">
    <name type="scientific">Acetobacterium wieringae</name>
    <dbReference type="NCBI Taxonomy" id="52694"/>
    <lineage>
        <taxon>Bacteria</taxon>
        <taxon>Bacillati</taxon>
        <taxon>Bacillota</taxon>
        <taxon>Clostridia</taxon>
        <taxon>Eubacteriales</taxon>
        <taxon>Eubacteriaceae</taxon>
        <taxon>Acetobacterium</taxon>
    </lineage>
</organism>
<sequence>MNTQLHLIDFESWDRRPYFYYFTEMLPTGFSMSVEIDMTEAYHLIKKAGKKFFPAYLYLTAKLITEQPEFRVAKTADQLGYYEVLHPSYACFHEDDKTMSNMWTEYDPDFEVFYHNYMEDQKRYSGNHGILAKPELPPPNSFMVGMVPWTQFTSYSPVPYAKADYYFPILQAGRFFQKEGRKMMPFSITVHHAVADGYHVGLFLEKFQDAMNHPEQWIGL</sequence>
<dbReference type="GO" id="GO:0008811">
    <property type="term" value="F:chloramphenicol O-acetyltransferase activity"/>
    <property type="evidence" value="ECO:0007669"/>
    <property type="project" value="UniProtKB-EC"/>
</dbReference>
<dbReference type="InterPro" id="IPR001707">
    <property type="entry name" value="Cmp_AcTrfase"/>
</dbReference>
<keyword evidence="2" id="KW-0808">Transferase</keyword>
<dbReference type="Pfam" id="PF00302">
    <property type="entry name" value="CAT"/>
    <property type="match status" value="1"/>
</dbReference>
<accession>A0A1F2PHT6</accession>
<dbReference type="InterPro" id="IPR023213">
    <property type="entry name" value="CAT-like_dom_sf"/>
</dbReference>
<evidence type="ECO:0000313" key="3">
    <source>
        <dbReference type="Proteomes" id="UP000176244"/>
    </source>
</evidence>
<gene>
    <name evidence="2" type="ORF">ACWI_14790</name>
</gene>
<evidence type="ECO:0000256" key="1">
    <source>
        <dbReference type="PIRSR" id="PIRSR000440-1"/>
    </source>
</evidence>
<dbReference type="PIRSF" id="PIRSF000440">
    <property type="entry name" value="CAT"/>
    <property type="match status" value="1"/>
</dbReference>